<feature type="binding site" evidence="10">
    <location>
        <position position="337"/>
    </location>
    <ligand>
        <name>Mg(2+)</name>
        <dbReference type="ChEBI" id="CHEBI:18420"/>
        <label>1</label>
    </ligand>
</feature>
<dbReference type="PANTHER" id="PTHR48408">
    <property type="match status" value="1"/>
</dbReference>
<evidence type="ECO:0000256" key="9">
    <source>
        <dbReference type="ARBA" id="ARBA00033659"/>
    </source>
</evidence>
<dbReference type="Proteomes" id="UP001597214">
    <property type="component" value="Unassembled WGS sequence"/>
</dbReference>
<feature type="active site" evidence="10">
    <location>
        <position position="102"/>
    </location>
</feature>
<keyword evidence="6 10" id="KW-0479">Metal-binding</keyword>
<dbReference type="HAMAP" id="MF_00455">
    <property type="entry name" value="Xylose_isom_A"/>
    <property type="match status" value="1"/>
</dbReference>
<proteinExistence type="inferred from homology"/>
<keyword evidence="10" id="KW-0963">Cytoplasm</keyword>
<evidence type="ECO:0000256" key="7">
    <source>
        <dbReference type="ARBA" id="ARBA00023235"/>
    </source>
</evidence>
<dbReference type="GO" id="GO:0009045">
    <property type="term" value="F:xylose isomerase activity"/>
    <property type="evidence" value="ECO:0007669"/>
    <property type="project" value="UniProtKB-EC"/>
</dbReference>
<dbReference type="PROSITE" id="PS51415">
    <property type="entry name" value="XYLOSE_ISOMERASE"/>
    <property type="match status" value="1"/>
</dbReference>
<dbReference type="SUPFAM" id="SSF51658">
    <property type="entry name" value="Xylose isomerase-like"/>
    <property type="match status" value="1"/>
</dbReference>
<evidence type="ECO:0000256" key="1">
    <source>
        <dbReference type="ARBA" id="ARBA00005765"/>
    </source>
</evidence>
<dbReference type="PRINTS" id="PR00688">
    <property type="entry name" value="XYLOSISMRASE"/>
</dbReference>
<dbReference type="EMBL" id="JBHUEM010000003">
    <property type="protein sequence ID" value="MFD1735448.1"/>
    <property type="molecule type" value="Genomic_DNA"/>
</dbReference>
<gene>
    <name evidence="10 13" type="primary">xylA</name>
    <name evidence="13" type="ORF">ACFSCX_02625</name>
</gene>
<keyword evidence="14" id="KW-1185">Reference proteome</keyword>
<reference evidence="14" key="1">
    <citation type="journal article" date="2019" name="Int. J. Syst. Evol. Microbiol.">
        <title>The Global Catalogue of Microorganisms (GCM) 10K type strain sequencing project: providing services to taxonomists for standard genome sequencing and annotation.</title>
        <authorList>
            <consortium name="The Broad Institute Genomics Platform"/>
            <consortium name="The Broad Institute Genome Sequencing Center for Infectious Disease"/>
            <person name="Wu L."/>
            <person name="Ma J."/>
        </authorList>
    </citation>
    <scope>NUCLEOTIDE SEQUENCE [LARGE SCALE GENOMIC DNA]</scope>
    <source>
        <strain evidence="14">CCUG 49339</strain>
    </source>
</reference>
<feature type="active site" evidence="10">
    <location>
        <position position="99"/>
    </location>
</feature>
<comment type="subcellular location">
    <subcellularLocation>
        <location evidence="10 12">Cytoplasm</location>
    </subcellularLocation>
</comment>
<evidence type="ECO:0000313" key="13">
    <source>
        <dbReference type="EMBL" id="MFD1735448.1"/>
    </source>
</evidence>
<dbReference type="InterPro" id="IPR013452">
    <property type="entry name" value="Xylose_isom_bac"/>
</dbReference>
<dbReference type="PANTHER" id="PTHR48408:SF1">
    <property type="entry name" value="XYLOSE ISOMERASE"/>
    <property type="match status" value="1"/>
</dbReference>
<comment type="cofactor">
    <cofactor evidence="10">
        <name>Mg(2+)</name>
        <dbReference type="ChEBI" id="CHEBI:18420"/>
    </cofactor>
    <text evidence="10">Binds 2 magnesium ions per subunit.</text>
</comment>
<evidence type="ECO:0000256" key="2">
    <source>
        <dbReference type="ARBA" id="ARBA00011881"/>
    </source>
</evidence>
<name>A0ABW4LN66_9BACI</name>
<dbReference type="InterPro" id="IPR001998">
    <property type="entry name" value="Xylose_isomerase"/>
</dbReference>
<keyword evidence="8 10" id="KW-0119">Carbohydrate metabolism</keyword>
<evidence type="ECO:0000313" key="14">
    <source>
        <dbReference type="Proteomes" id="UP001597214"/>
    </source>
</evidence>
<evidence type="ECO:0000256" key="8">
    <source>
        <dbReference type="ARBA" id="ARBA00023277"/>
    </source>
</evidence>
<keyword evidence="7 10" id="KW-0413">Isomerase</keyword>
<feature type="binding site" evidence="10">
    <location>
        <position position="307"/>
    </location>
    <ligand>
        <name>Mg(2+)</name>
        <dbReference type="ChEBI" id="CHEBI:18420"/>
        <label>2</label>
    </ligand>
</feature>
<dbReference type="Gene3D" id="3.20.20.150">
    <property type="entry name" value="Divalent-metal-dependent TIM barrel enzymes"/>
    <property type="match status" value="1"/>
</dbReference>
<comment type="subunit">
    <text evidence="2 10 12">Homotetramer.</text>
</comment>
<sequence>MSYFSNVKQVTYEGPNSTNPFSFKYYNPDELINGEKMEELFRFAVSYWHTFTGEGTDPFGQSTMVRPYNKFSGMDLAKARVEASFEFFEKMNVPYFCFHDSDIAPESNSLRETFQNVDEIVGIIKENLKTSKTKLLWNTANMFSHPRWLNGAATSPNAEVFAYAAAKVKKGLEIGKELGAQNYVFWGGREGYETLLNTDMKLELDNLARFFHMAVDYAKEIGFDGQFLIEPKPKEPTKHQYDFDVATGLSFLQNYGLKDYFKFNIEANHATLAGHTFEHELRVARIHGMLGSVDANQGDTLLGWDTDEFPTDLYSTTLAMYEILKNDGLGRGGLNFDAKVRRGSFDPEDLFLAHIAGMDSFAVGAKVAQRLIDDKVFDHFIEDRYSSYKEGIGLDIMEGKTNFHQLEQYALGIDKIENKSGRQENLKAILNKYLIDAYRG</sequence>
<feature type="binding site" evidence="10">
    <location>
        <position position="294"/>
    </location>
    <ligand>
        <name>Mg(2+)</name>
        <dbReference type="ChEBI" id="CHEBI:18420"/>
        <label>1</label>
    </ligand>
</feature>
<feature type="binding site" evidence="10">
    <location>
        <position position="305"/>
    </location>
    <ligand>
        <name>Mg(2+)</name>
        <dbReference type="ChEBI" id="CHEBI:18420"/>
        <label>2</label>
    </ligand>
</feature>
<accession>A0ABW4LN66</accession>
<protein>
    <recommendedName>
        <fullName evidence="4 10">Xylose isomerase</fullName>
        <ecNumber evidence="3 10">5.3.1.5</ecNumber>
    </recommendedName>
</protein>
<feature type="binding site" evidence="10">
    <location>
        <position position="266"/>
    </location>
    <ligand>
        <name>Mg(2+)</name>
        <dbReference type="ChEBI" id="CHEBI:18420"/>
        <label>2</label>
    </ligand>
</feature>
<evidence type="ECO:0000256" key="6">
    <source>
        <dbReference type="ARBA" id="ARBA00022723"/>
    </source>
</evidence>
<feature type="binding site" evidence="10">
    <location>
        <position position="230"/>
    </location>
    <ligand>
        <name>Mg(2+)</name>
        <dbReference type="ChEBI" id="CHEBI:18420"/>
        <label>1</label>
    </ligand>
</feature>
<dbReference type="NCBIfam" id="TIGR02630">
    <property type="entry name" value="xylose_isom_A"/>
    <property type="match status" value="1"/>
</dbReference>
<dbReference type="EC" id="5.3.1.5" evidence="3 10"/>
<comment type="caution">
    <text evidence="13">The sequence shown here is derived from an EMBL/GenBank/DDBJ whole genome shotgun (WGS) entry which is preliminary data.</text>
</comment>
<evidence type="ECO:0000256" key="3">
    <source>
        <dbReference type="ARBA" id="ARBA00011958"/>
    </source>
</evidence>
<keyword evidence="10" id="KW-0460">Magnesium</keyword>
<evidence type="ECO:0000256" key="4">
    <source>
        <dbReference type="ARBA" id="ARBA00018232"/>
    </source>
</evidence>
<evidence type="ECO:0000256" key="5">
    <source>
        <dbReference type="ARBA" id="ARBA00022629"/>
    </source>
</evidence>
<evidence type="ECO:0000256" key="10">
    <source>
        <dbReference type="HAMAP-Rule" id="MF_00455"/>
    </source>
</evidence>
<comment type="similarity">
    <text evidence="1 10 11">Belongs to the xylose isomerase family.</text>
</comment>
<evidence type="ECO:0000256" key="11">
    <source>
        <dbReference type="RuleBase" id="RU000609"/>
    </source>
</evidence>
<feature type="binding site" evidence="10">
    <location>
        <position position="269"/>
    </location>
    <ligand>
        <name>Mg(2+)</name>
        <dbReference type="ChEBI" id="CHEBI:18420"/>
        <label>2</label>
    </ligand>
</feature>
<evidence type="ECO:0000256" key="12">
    <source>
        <dbReference type="RuleBase" id="RU000610"/>
    </source>
</evidence>
<dbReference type="InterPro" id="IPR036237">
    <property type="entry name" value="Xyl_isomerase-like_sf"/>
</dbReference>
<organism evidence="13 14">
    <name type="scientific">Bacillus salitolerans</name>
    <dbReference type="NCBI Taxonomy" id="1437434"/>
    <lineage>
        <taxon>Bacteria</taxon>
        <taxon>Bacillati</taxon>
        <taxon>Bacillota</taxon>
        <taxon>Bacilli</taxon>
        <taxon>Bacillales</taxon>
        <taxon>Bacillaceae</taxon>
        <taxon>Bacillus</taxon>
    </lineage>
</organism>
<dbReference type="NCBIfam" id="NF003998">
    <property type="entry name" value="PRK05474.1"/>
    <property type="match status" value="1"/>
</dbReference>
<dbReference type="RefSeq" id="WP_377926548.1">
    <property type="nucleotide sequence ID" value="NZ_JBHUEM010000003.1"/>
</dbReference>
<keyword evidence="5 10" id="KW-0859">Xylose metabolism</keyword>
<comment type="catalytic activity">
    <reaction evidence="9 10 11">
        <text>alpha-D-xylose = alpha-D-xylulofuranose</text>
        <dbReference type="Rhea" id="RHEA:22816"/>
        <dbReference type="ChEBI" id="CHEBI:28518"/>
        <dbReference type="ChEBI" id="CHEBI:188998"/>
        <dbReference type="EC" id="5.3.1.5"/>
    </reaction>
</comment>
<feature type="binding site" evidence="10">
    <location>
        <position position="266"/>
    </location>
    <ligand>
        <name>Mg(2+)</name>
        <dbReference type="ChEBI" id="CHEBI:18420"/>
        <label>1</label>
    </ligand>
</feature>